<gene>
    <name evidence="1" type="ORF">KIN20_011922</name>
</gene>
<protein>
    <submittedName>
        <fullName evidence="1">Uncharacterized protein</fullName>
    </submittedName>
</protein>
<organism evidence="1 2">
    <name type="scientific">Parelaphostrongylus tenuis</name>
    <name type="common">Meningeal worm</name>
    <dbReference type="NCBI Taxonomy" id="148309"/>
    <lineage>
        <taxon>Eukaryota</taxon>
        <taxon>Metazoa</taxon>
        <taxon>Ecdysozoa</taxon>
        <taxon>Nematoda</taxon>
        <taxon>Chromadorea</taxon>
        <taxon>Rhabditida</taxon>
        <taxon>Rhabditina</taxon>
        <taxon>Rhabditomorpha</taxon>
        <taxon>Strongyloidea</taxon>
        <taxon>Metastrongylidae</taxon>
        <taxon>Parelaphostrongylus</taxon>
    </lineage>
</organism>
<dbReference type="AlphaFoldDB" id="A0AAD5N0Q1"/>
<evidence type="ECO:0000313" key="2">
    <source>
        <dbReference type="Proteomes" id="UP001196413"/>
    </source>
</evidence>
<accession>A0AAD5N0Q1</accession>
<keyword evidence="2" id="KW-1185">Reference proteome</keyword>
<comment type="caution">
    <text evidence="1">The sequence shown here is derived from an EMBL/GenBank/DDBJ whole genome shotgun (WGS) entry which is preliminary data.</text>
</comment>
<evidence type="ECO:0000313" key="1">
    <source>
        <dbReference type="EMBL" id="KAJ1354854.1"/>
    </source>
</evidence>
<dbReference type="Proteomes" id="UP001196413">
    <property type="component" value="Unassembled WGS sequence"/>
</dbReference>
<sequence length="50" mass="5532">MKPQACSSVCGEKTINQCIGLKATAEKKVRLIEAPGMFVSTWKEENQLMC</sequence>
<dbReference type="EMBL" id="JAHQIW010002263">
    <property type="protein sequence ID" value="KAJ1354854.1"/>
    <property type="molecule type" value="Genomic_DNA"/>
</dbReference>
<reference evidence="1" key="1">
    <citation type="submission" date="2021-06" db="EMBL/GenBank/DDBJ databases">
        <title>Parelaphostrongylus tenuis whole genome reference sequence.</title>
        <authorList>
            <person name="Garwood T.J."/>
            <person name="Larsen P.A."/>
            <person name="Fountain-Jones N.M."/>
            <person name="Garbe J.R."/>
            <person name="Macchietto M.G."/>
            <person name="Kania S.A."/>
            <person name="Gerhold R.W."/>
            <person name="Richards J.E."/>
            <person name="Wolf T.M."/>
        </authorList>
    </citation>
    <scope>NUCLEOTIDE SEQUENCE</scope>
    <source>
        <strain evidence="1">MNPRO001-30</strain>
        <tissue evidence="1">Meninges</tissue>
    </source>
</reference>
<name>A0AAD5N0Q1_PARTN</name>
<proteinExistence type="predicted"/>